<protein>
    <submittedName>
        <fullName evidence="1">Uncharacterized protein</fullName>
    </submittedName>
</protein>
<dbReference type="Proteomes" id="UP000257039">
    <property type="component" value="Unassembled WGS sequence"/>
</dbReference>
<accession>A0A4V1IN20</accession>
<dbReference type="RefSeq" id="WP_094785739.1">
    <property type="nucleotide sequence ID" value="NZ_NDXW01000001.1"/>
</dbReference>
<evidence type="ECO:0000313" key="1">
    <source>
        <dbReference type="EMBL" id="RDH42201.1"/>
    </source>
</evidence>
<gene>
    <name evidence="1" type="ORF">B9G39_01375</name>
</gene>
<dbReference type="EMBL" id="NDXW01000001">
    <property type="protein sequence ID" value="RDH42201.1"/>
    <property type="molecule type" value="Genomic_DNA"/>
</dbReference>
<reference evidence="1 2" key="1">
    <citation type="submission" date="2017-04" db="EMBL/GenBank/DDBJ databases">
        <title>Draft genome sequence of Zooshikella ganghwensis VG4 isolated from Red Sea sediments.</title>
        <authorList>
            <person name="Rehman Z."/>
            <person name="Alam I."/>
            <person name="Kamau A."/>
            <person name="Bajic V."/>
            <person name="Leiknes T."/>
        </authorList>
    </citation>
    <scope>NUCLEOTIDE SEQUENCE [LARGE SCALE GENOMIC DNA]</scope>
    <source>
        <strain evidence="1 2">VG4</strain>
    </source>
</reference>
<evidence type="ECO:0000313" key="2">
    <source>
        <dbReference type="Proteomes" id="UP000257039"/>
    </source>
</evidence>
<name>A0A4V1IN20_9GAMM</name>
<keyword evidence="2" id="KW-1185">Reference proteome</keyword>
<sequence>MAKVEIYAETNKYNSYIVKDSNIIVGSNVTSYKVSDSYIIGYREKTDWKDSFTDSGNYGYFILNKKNAALIEGLNKDDLNNEINEINLNIKIDF</sequence>
<proteinExistence type="predicted"/>
<dbReference type="AlphaFoldDB" id="A0A4V1IN20"/>
<organism evidence="1 2">
    <name type="scientific">Zooshikella ganghwensis</name>
    <dbReference type="NCBI Taxonomy" id="202772"/>
    <lineage>
        <taxon>Bacteria</taxon>
        <taxon>Pseudomonadati</taxon>
        <taxon>Pseudomonadota</taxon>
        <taxon>Gammaproteobacteria</taxon>
        <taxon>Oceanospirillales</taxon>
        <taxon>Zooshikellaceae</taxon>
        <taxon>Zooshikella</taxon>
    </lineage>
</organism>
<comment type="caution">
    <text evidence="1">The sequence shown here is derived from an EMBL/GenBank/DDBJ whole genome shotgun (WGS) entry which is preliminary data.</text>
</comment>